<proteinExistence type="predicted"/>
<name>A0A9Q1R6F1_9SOLA</name>
<feature type="domain" description="WRKY" evidence="7">
    <location>
        <begin position="233"/>
        <end position="290"/>
    </location>
</feature>
<evidence type="ECO:0000313" key="9">
    <source>
        <dbReference type="Proteomes" id="UP001152561"/>
    </source>
</evidence>
<dbReference type="GO" id="GO:0005634">
    <property type="term" value="C:nucleus"/>
    <property type="evidence" value="ECO:0007669"/>
    <property type="project" value="UniProtKB-SubCell"/>
</dbReference>
<comment type="caution">
    <text evidence="8">The sequence shown here is derived from an EMBL/GenBank/DDBJ whole genome shotgun (WGS) entry which is preliminary data.</text>
</comment>
<dbReference type="InterPro" id="IPR044810">
    <property type="entry name" value="WRKY_plant"/>
</dbReference>
<reference evidence="9" key="1">
    <citation type="journal article" date="2023" name="Proc. Natl. Acad. Sci. U.S.A.">
        <title>Genomic and structural basis for evolution of tropane alkaloid biosynthesis.</title>
        <authorList>
            <person name="Wanga Y.-J."/>
            <person name="Taina T."/>
            <person name="Yua J.-Y."/>
            <person name="Lia J."/>
            <person name="Xua B."/>
            <person name="Chenc J."/>
            <person name="D'Auriad J.C."/>
            <person name="Huanga J.-P."/>
            <person name="Huanga S.-X."/>
        </authorList>
    </citation>
    <scope>NUCLEOTIDE SEQUENCE [LARGE SCALE GENOMIC DNA]</scope>
    <source>
        <strain evidence="9">cv. KIB-2019</strain>
    </source>
</reference>
<dbReference type="AlphaFoldDB" id="A0A9Q1R6F1"/>
<dbReference type="Pfam" id="PF03106">
    <property type="entry name" value="WRKY"/>
    <property type="match status" value="2"/>
</dbReference>
<feature type="compositionally biased region" description="Basic and acidic residues" evidence="6">
    <location>
        <begin position="114"/>
        <end position="126"/>
    </location>
</feature>
<keyword evidence="4" id="KW-0804">Transcription</keyword>
<protein>
    <recommendedName>
        <fullName evidence="7">WRKY domain-containing protein</fullName>
    </recommendedName>
</protein>
<sequence length="290" mass="33777">MEKESSLENSTFSHEIEMDYLDLLDSSTMFGAHLLDYNNTITSSSTYPSIFDLLQTTPVLPPPHFLAIPSSPTFTFPESLSDVIDILASPNLSSISSSSTEAADDNQQISTINQHHDEEQDQDKYKKQLKPIKKNQKREREPRFAFMTKSDVDHLDDGFRWRKYGQKKVKSSPFPRSYYRCTTASCAADDYQQIKTVQHDEELDQDKYKKQLKQNKKNQKRERETRYAFLTKSDIDHLDDGFRWRKYGQKPVKNSPFPRFWNSSSFSLVNDDGLLQDMVSSQMRRDPIEE</sequence>
<evidence type="ECO:0000256" key="1">
    <source>
        <dbReference type="ARBA" id="ARBA00004123"/>
    </source>
</evidence>
<dbReference type="SMART" id="SM00774">
    <property type="entry name" value="WRKY"/>
    <property type="match status" value="2"/>
</dbReference>
<feature type="compositionally biased region" description="Basic residues" evidence="6">
    <location>
        <begin position="127"/>
        <end position="137"/>
    </location>
</feature>
<organism evidence="8 9">
    <name type="scientific">Anisodus acutangulus</name>
    <dbReference type="NCBI Taxonomy" id="402998"/>
    <lineage>
        <taxon>Eukaryota</taxon>
        <taxon>Viridiplantae</taxon>
        <taxon>Streptophyta</taxon>
        <taxon>Embryophyta</taxon>
        <taxon>Tracheophyta</taxon>
        <taxon>Spermatophyta</taxon>
        <taxon>Magnoliopsida</taxon>
        <taxon>eudicotyledons</taxon>
        <taxon>Gunneridae</taxon>
        <taxon>Pentapetalae</taxon>
        <taxon>asterids</taxon>
        <taxon>lamiids</taxon>
        <taxon>Solanales</taxon>
        <taxon>Solanaceae</taxon>
        <taxon>Solanoideae</taxon>
        <taxon>Hyoscyameae</taxon>
        <taxon>Anisodus</taxon>
    </lineage>
</organism>
<keyword evidence="2" id="KW-0805">Transcription regulation</keyword>
<dbReference type="GO" id="GO:0043565">
    <property type="term" value="F:sequence-specific DNA binding"/>
    <property type="evidence" value="ECO:0007669"/>
    <property type="project" value="InterPro"/>
</dbReference>
<gene>
    <name evidence="8" type="ORF">K7X08_016986</name>
</gene>
<dbReference type="PROSITE" id="PS50811">
    <property type="entry name" value="WRKY"/>
    <property type="match status" value="2"/>
</dbReference>
<dbReference type="PANTHER" id="PTHR31221">
    <property type="entry name" value="WRKY TRANSCRIPTION FACTOR PROTEIN 1-RELATED"/>
    <property type="match status" value="1"/>
</dbReference>
<evidence type="ECO:0000256" key="6">
    <source>
        <dbReference type="SAM" id="MobiDB-lite"/>
    </source>
</evidence>
<accession>A0A9Q1R6F1</accession>
<keyword evidence="3" id="KW-0238">DNA-binding</keyword>
<dbReference type="GO" id="GO:0003700">
    <property type="term" value="F:DNA-binding transcription factor activity"/>
    <property type="evidence" value="ECO:0007669"/>
    <property type="project" value="InterPro"/>
</dbReference>
<dbReference type="SUPFAM" id="SSF118290">
    <property type="entry name" value="WRKY DNA-binding domain"/>
    <property type="match status" value="2"/>
</dbReference>
<evidence type="ECO:0000259" key="7">
    <source>
        <dbReference type="PROSITE" id="PS50811"/>
    </source>
</evidence>
<dbReference type="OrthoDB" id="1302720at2759"/>
<evidence type="ECO:0000256" key="5">
    <source>
        <dbReference type="ARBA" id="ARBA00023242"/>
    </source>
</evidence>
<keyword evidence="5" id="KW-0539">Nucleus</keyword>
<keyword evidence="9" id="KW-1185">Reference proteome</keyword>
<comment type="subcellular location">
    <subcellularLocation>
        <location evidence="1">Nucleus</location>
    </subcellularLocation>
</comment>
<dbReference type="Gene3D" id="2.20.25.80">
    <property type="entry name" value="WRKY domain"/>
    <property type="match status" value="2"/>
</dbReference>
<dbReference type="InterPro" id="IPR003657">
    <property type="entry name" value="WRKY_dom"/>
</dbReference>
<feature type="region of interest" description="Disordered" evidence="6">
    <location>
        <begin position="113"/>
        <end position="141"/>
    </location>
</feature>
<dbReference type="PANTHER" id="PTHR31221:SF378">
    <property type="entry name" value="WRKY TRANSCRIPTION FACTOR 23-RELATED"/>
    <property type="match status" value="1"/>
</dbReference>
<dbReference type="EMBL" id="JAJAGQ010000015">
    <property type="protein sequence ID" value="KAJ8542120.1"/>
    <property type="molecule type" value="Genomic_DNA"/>
</dbReference>
<dbReference type="Proteomes" id="UP001152561">
    <property type="component" value="Unassembled WGS sequence"/>
</dbReference>
<dbReference type="InterPro" id="IPR036576">
    <property type="entry name" value="WRKY_dom_sf"/>
</dbReference>
<evidence type="ECO:0000256" key="3">
    <source>
        <dbReference type="ARBA" id="ARBA00023125"/>
    </source>
</evidence>
<evidence type="ECO:0000256" key="2">
    <source>
        <dbReference type="ARBA" id="ARBA00023015"/>
    </source>
</evidence>
<feature type="domain" description="WRKY" evidence="7">
    <location>
        <begin position="150"/>
        <end position="188"/>
    </location>
</feature>
<evidence type="ECO:0000313" key="8">
    <source>
        <dbReference type="EMBL" id="KAJ8542120.1"/>
    </source>
</evidence>
<evidence type="ECO:0000256" key="4">
    <source>
        <dbReference type="ARBA" id="ARBA00023163"/>
    </source>
</evidence>